<proteinExistence type="inferred from homology"/>
<dbReference type="InterPro" id="IPR000847">
    <property type="entry name" value="LysR_HTH_N"/>
</dbReference>
<name>A0A1A8TSM2_9GAMM</name>
<protein>
    <submittedName>
        <fullName evidence="6">HTH-type transcriptional regulator CysL</fullName>
    </submittedName>
</protein>
<evidence type="ECO:0000256" key="3">
    <source>
        <dbReference type="ARBA" id="ARBA00023125"/>
    </source>
</evidence>
<dbReference type="Gene3D" id="1.10.10.10">
    <property type="entry name" value="Winged helix-like DNA-binding domain superfamily/Winged helix DNA-binding domain"/>
    <property type="match status" value="1"/>
</dbReference>
<accession>A0A1A8TSM2</accession>
<dbReference type="GO" id="GO:0003677">
    <property type="term" value="F:DNA binding"/>
    <property type="evidence" value="ECO:0007669"/>
    <property type="project" value="UniProtKB-KW"/>
</dbReference>
<evidence type="ECO:0000313" key="6">
    <source>
        <dbReference type="EMBL" id="SBS36012.1"/>
    </source>
</evidence>
<reference evidence="6 7" key="1">
    <citation type="submission" date="2016-06" db="EMBL/GenBank/DDBJ databases">
        <authorList>
            <person name="Kjaerup R.B."/>
            <person name="Dalgaard T.S."/>
            <person name="Juul-Madsen H.R."/>
        </authorList>
    </citation>
    <scope>NUCLEOTIDE SEQUENCE [LARGE SCALE GENOMIC DNA]</scope>
    <source>
        <strain evidence="6 7">CECT 8886</strain>
    </source>
</reference>
<evidence type="ECO:0000256" key="1">
    <source>
        <dbReference type="ARBA" id="ARBA00009437"/>
    </source>
</evidence>
<dbReference type="AlphaFoldDB" id="A0A1A8TSM2"/>
<dbReference type="OrthoDB" id="5723059at2"/>
<dbReference type="Proteomes" id="UP000092544">
    <property type="component" value="Unassembled WGS sequence"/>
</dbReference>
<dbReference type="InterPro" id="IPR036388">
    <property type="entry name" value="WH-like_DNA-bd_sf"/>
</dbReference>
<dbReference type="PANTHER" id="PTHR30579:SF7">
    <property type="entry name" value="HTH-TYPE TRANSCRIPTIONAL REGULATOR LRHA-RELATED"/>
    <property type="match status" value="1"/>
</dbReference>
<feature type="domain" description="HTH lysR-type" evidence="5">
    <location>
        <begin position="6"/>
        <end position="63"/>
    </location>
</feature>
<dbReference type="RefSeq" id="WP_067018878.1">
    <property type="nucleotide sequence ID" value="NZ_FLOB01000011.1"/>
</dbReference>
<keyword evidence="7" id="KW-1185">Reference proteome</keyword>
<dbReference type="EMBL" id="FLOB01000011">
    <property type="protein sequence ID" value="SBS36012.1"/>
    <property type="molecule type" value="Genomic_DNA"/>
</dbReference>
<evidence type="ECO:0000256" key="4">
    <source>
        <dbReference type="ARBA" id="ARBA00023163"/>
    </source>
</evidence>
<gene>
    <name evidence="6" type="primary">cysL_4</name>
    <name evidence="6" type="ORF">MSP8886_03548</name>
</gene>
<evidence type="ECO:0000259" key="5">
    <source>
        <dbReference type="PROSITE" id="PS50931"/>
    </source>
</evidence>
<dbReference type="PROSITE" id="PS50931">
    <property type="entry name" value="HTH_LYSR"/>
    <property type="match status" value="1"/>
</dbReference>
<dbReference type="STRING" id="1792290.MSP8886_03548"/>
<dbReference type="Pfam" id="PF03466">
    <property type="entry name" value="LysR_substrate"/>
    <property type="match status" value="1"/>
</dbReference>
<evidence type="ECO:0000313" key="7">
    <source>
        <dbReference type="Proteomes" id="UP000092544"/>
    </source>
</evidence>
<dbReference type="PRINTS" id="PR00039">
    <property type="entry name" value="HTHLYSR"/>
</dbReference>
<dbReference type="SUPFAM" id="SSF53850">
    <property type="entry name" value="Periplasmic binding protein-like II"/>
    <property type="match status" value="1"/>
</dbReference>
<dbReference type="Gene3D" id="3.40.190.10">
    <property type="entry name" value="Periplasmic binding protein-like II"/>
    <property type="match status" value="2"/>
</dbReference>
<keyword evidence="2" id="KW-0805">Transcription regulation</keyword>
<organism evidence="6 7">
    <name type="scientific">Marinomonas spartinae</name>
    <dbReference type="NCBI Taxonomy" id="1792290"/>
    <lineage>
        <taxon>Bacteria</taxon>
        <taxon>Pseudomonadati</taxon>
        <taxon>Pseudomonadota</taxon>
        <taxon>Gammaproteobacteria</taxon>
        <taxon>Oceanospirillales</taxon>
        <taxon>Oceanospirillaceae</taxon>
        <taxon>Marinomonas</taxon>
    </lineage>
</organism>
<dbReference type="InterPro" id="IPR036390">
    <property type="entry name" value="WH_DNA-bd_sf"/>
</dbReference>
<comment type="similarity">
    <text evidence="1">Belongs to the LysR transcriptional regulatory family.</text>
</comment>
<keyword evidence="3" id="KW-0238">DNA-binding</keyword>
<sequence length="289" mass="32019">MNYPDLQISWLRTFVAVVDTGSLSAAAPLVHRSQSAVSMHIKKLEDIIGTAILSRGPRHLEVTSKGIELLAYSRRMLELQSEAYDALFGTQLTGLIRIGVPDDYAMYLAPILRHFTSRYMGVEIELTCEQSTSLIPRIKSNELDIALVSRDKPEHGERLFHEPLVWVGASKYEVWRRSPLPIAVYEAGSMAQIETLSALNKANKAYRIVYKSSGLAGQLTAVESGLAVAALTRCSVPTELQVLQNLPAEYDLPKLTAMDVAVFRSKRSQKSAAVDVMYEQIVQALKVDI</sequence>
<dbReference type="InterPro" id="IPR005119">
    <property type="entry name" value="LysR_subst-bd"/>
</dbReference>
<dbReference type="InterPro" id="IPR050176">
    <property type="entry name" value="LTTR"/>
</dbReference>
<dbReference type="SUPFAM" id="SSF46785">
    <property type="entry name" value="Winged helix' DNA-binding domain"/>
    <property type="match status" value="1"/>
</dbReference>
<dbReference type="GO" id="GO:0003700">
    <property type="term" value="F:DNA-binding transcription factor activity"/>
    <property type="evidence" value="ECO:0007669"/>
    <property type="project" value="InterPro"/>
</dbReference>
<keyword evidence="4" id="KW-0804">Transcription</keyword>
<dbReference type="PANTHER" id="PTHR30579">
    <property type="entry name" value="TRANSCRIPTIONAL REGULATOR"/>
    <property type="match status" value="1"/>
</dbReference>
<dbReference type="Pfam" id="PF00126">
    <property type="entry name" value="HTH_1"/>
    <property type="match status" value="1"/>
</dbReference>
<evidence type="ECO:0000256" key="2">
    <source>
        <dbReference type="ARBA" id="ARBA00023015"/>
    </source>
</evidence>